<keyword evidence="5 9" id="KW-0798">TonB box</keyword>
<evidence type="ECO:0000256" key="4">
    <source>
        <dbReference type="ARBA" id="ARBA00022692"/>
    </source>
</evidence>
<comment type="caution">
    <text evidence="13">The sequence shown here is derived from an EMBL/GenBank/DDBJ whole genome shotgun (WGS) entry which is preliminary data.</text>
</comment>
<evidence type="ECO:0000259" key="11">
    <source>
        <dbReference type="Pfam" id="PF00593"/>
    </source>
</evidence>
<dbReference type="SUPFAM" id="SSF49464">
    <property type="entry name" value="Carboxypeptidase regulatory domain-like"/>
    <property type="match status" value="1"/>
</dbReference>
<dbReference type="NCBIfam" id="TIGR04057">
    <property type="entry name" value="SusC_RagA_signa"/>
    <property type="match status" value="1"/>
</dbReference>
<evidence type="ECO:0000256" key="2">
    <source>
        <dbReference type="ARBA" id="ARBA00022448"/>
    </source>
</evidence>
<dbReference type="GO" id="GO:0009279">
    <property type="term" value="C:cell outer membrane"/>
    <property type="evidence" value="ECO:0007669"/>
    <property type="project" value="UniProtKB-SubCell"/>
</dbReference>
<evidence type="ECO:0000313" key="13">
    <source>
        <dbReference type="EMBL" id="MBJ7880158.1"/>
    </source>
</evidence>
<evidence type="ECO:0000256" key="5">
    <source>
        <dbReference type="ARBA" id="ARBA00023077"/>
    </source>
</evidence>
<dbReference type="SUPFAM" id="SSF56935">
    <property type="entry name" value="Porins"/>
    <property type="match status" value="1"/>
</dbReference>
<organism evidence="13 14">
    <name type="scientific">Gelidibacter salicanalis</name>
    <dbReference type="NCBI Taxonomy" id="291193"/>
    <lineage>
        <taxon>Bacteria</taxon>
        <taxon>Pseudomonadati</taxon>
        <taxon>Bacteroidota</taxon>
        <taxon>Flavobacteriia</taxon>
        <taxon>Flavobacteriales</taxon>
        <taxon>Flavobacteriaceae</taxon>
        <taxon>Gelidibacter</taxon>
    </lineage>
</organism>
<evidence type="ECO:0000256" key="1">
    <source>
        <dbReference type="ARBA" id="ARBA00004571"/>
    </source>
</evidence>
<accession>A0A934KSY5</accession>
<dbReference type="NCBIfam" id="TIGR04056">
    <property type="entry name" value="OMP_RagA_SusC"/>
    <property type="match status" value="1"/>
</dbReference>
<dbReference type="InterPro" id="IPR000531">
    <property type="entry name" value="Beta-barrel_TonB"/>
</dbReference>
<keyword evidence="2 8" id="KW-0813">Transport</keyword>
<dbReference type="InterPro" id="IPR037066">
    <property type="entry name" value="Plug_dom_sf"/>
</dbReference>
<dbReference type="RefSeq" id="WP_199597980.1">
    <property type="nucleotide sequence ID" value="NZ_JAEHJZ010000008.1"/>
</dbReference>
<evidence type="ECO:0000256" key="9">
    <source>
        <dbReference type="RuleBase" id="RU003357"/>
    </source>
</evidence>
<keyword evidence="7 8" id="KW-0998">Cell outer membrane</keyword>
<dbReference type="InterPro" id="IPR036942">
    <property type="entry name" value="Beta-barrel_TonB_sf"/>
</dbReference>
<dbReference type="Gene3D" id="2.40.170.20">
    <property type="entry name" value="TonB-dependent receptor, beta-barrel domain"/>
    <property type="match status" value="1"/>
</dbReference>
<reference evidence="13 14" key="1">
    <citation type="submission" date="2020-09" db="EMBL/GenBank/DDBJ databases">
        <title>Draft genome of Gelidibacter salicanalis PAMC21136.</title>
        <authorList>
            <person name="Park H."/>
        </authorList>
    </citation>
    <scope>NUCLEOTIDE SEQUENCE [LARGE SCALE GENOMIC DNA]</scope>
    <source>
        <strain evidence="13 14">PAMC21136</strain>
    </source>
</reference>
<keyword evidence="4 8" id="KW-0812">Transmembrane</keyword>
<evidence type="ECO:0000256" key="8">
    <source>
        <dbReference type="PROSITE-ProRule" id="PRU01360"/>
    </source>
</evidence>
<evidence type="ECO:0000256" key="10">
    <source>
        <dbReference type="SAM" id="SignalP"/>
    </source>
</evidence>
<name>A0A934KSY5_9FLAO</name>
<dbReference type="InterPro" id="IPR023996">
    <property type="entry name" value="TonB-dep_OMP_SusC/RagA"/>
</dbReference>
<dbReference type="Gene3D" id="2.60.40.1120">
    <property type="entry name" value="Carboxypeptidase-like, regulatory domain"/>
    <property type="match status" value="1"/>
</dbReference>
<evidence type="ECO:0000313" key="14">
    <source>
        <dbReference type="Proteomes" id="UP000662373"/>
    </source>
</evidence>
<proteinExistence type="inferred from homology"/>
<dbReference type="Pfam" id="PF00593">
    <property type="entry name" value="TonB_dep_Rec_b-barrel"/>
    <property type="match status" value="1"/>
</dbReference>
<keyword evidence="6 8" id="KW-0472">Membrane</keyword>
<dbReference type="Proteomes" id="UP000662373">
    <property type="component" value="Unassembled WGS sequence"/>
</dbReference>
<keyword evidence="3 8" id="KW-1134">Transmembrane beta strand</keyword>
<dbReference type="EMBL" id="JAEHJZ010000008">
    <property type="protein sequence ID" value="MBJ7880158.1"/>
    <property type="molecule type" value="Genomic_DNA"/>
</dbReference>
<feature type="chain" id="PRO_5037211995" evidence="10">
    <location>
        <begin position="30"/>
        <end position="997"/>
    </location>
</feature>
<comment type="subcellular location">
    <subcellularLocation>
        <location evidence="1 8">Cell outer membrane</location>
        <topology evidence="1 8">Multi-pass membrane protein</topology>
    </subcellularLocation>
</comment>
<dbReference type="Gene3D" id="2.170.130.10">
    <property type="entry name" value="TonB-dependent receptor, plug domain"/>
    <property type="match status" value="1"/>
</dbReference>
<feature type="domain" description="TonB-dependent receptor plug" evidence="12">
    <location>
        <begin position="123"/>
        <end position="248"/>
    </location>
</feature>
<protein>
    <submittedName>
        <fullName evidence="13">SusC/RagA family TonB-linked outer membrane protein</fullName>
    </submittedName>
</protein>
<evidence type="ECO:0000256" key="3">
    <source>
        <dbReference type="ARBA" id="ARBA00022452"/>
    </source>
</evidence>
<dbReference type="Pfam" id="PF13715">
    <property type="entry name" value="CarbopepD_reg_2"/>
    <property type="match status" value="1"/>
</dbReference>
<dbReference type="InterPro" id="IPR012910">
    <property type="entry name" value="Plug_dom"/>
</dbReference>
<feature type="signal peptide" evidence="10">
    <location>
        <begin position="1"/>
        <end position="29"/>
    </location>
</feature>
<evidence type="ECO:0000256" key="6">
    <source>
        <dbReference type="ARBA" id="ARBA00023136"/>
    </source>
</evidence>
<dbReference type="AlphaFoldDB" id="A0A934KSY5"/>
<dbReference type="Pfam" id="PF07715">
    <property type="entry name" value="Plug"/>
    <property type="match status" value="1"/>
</dbReference>
<dbReference type="PROSITE" id="PS52016">
    <property type="entry name" value="TONB_DEPENDENT_REC_3"/>
    <property type="match status" value="1"/>
</dbReference>
<feature type="domain" description="TonB-dependent receptor-like beta-barrel" evidence="11">
    <location>
        <begin position="422"/>
        <end position="917"/>
    </location>
</feature>
<dbReference type="InterPro" id="IPR023997">
    <property type="entry name" value="TonB-dep_OMP_SusC/RagA_CS"/>
</dbReference>
<comment type="similarity">
    <text evidence="8 9">Belongs to the TonB-dependent receptor family.</text>
</comment>
<sequence length="997" mass="111562">MTKNHNLCRRRRIYAGCLFFLSISLTLSAQDLLVSGQITNGQLPISGANVIIKNTNTGVVSDFDGRYTITARPTDSLQISYLGYTTLIIPIHNRSTINIILQEDATALGEVRINAGYYTTTDREKTGSIARITAKEIEGQPVNNALEALQGRVPGLEVTQTTGLAGGGYTVRIRGQNSIAAGNEPLYVIDGVPYDINSLSNPSLAGLVLPGGIINPLNTIDPSAIQSIEVLKDADATAIYGSRGANGVVLITTKKGEIGKTTMSFDVSTGINSVDTMTTLLNTEQYLAMRKEAFANEGITVYPAYAYDINGTWDQNRYTNWQDKFIGNTGLNNTFKSLISGGNEMTRFVVGGSFMKETTVFPKDFNYRKTTFFSNLGHQSPNKKFKLQLTTSYGQDKNYLPTSDLIRVAKFLPPNAPQIYNDEGNLNWENSTWNNPYAALESTYKNKTGNLLANSVISYRFFEGLEFKTNLGYSHSNLVEKQANPHTMYNPAYGLTSTSSNALKNEGKRSSWIIEPQLDTSHNLGKGKLTFTMGTTFQEQNMEQLGLYASGFINNQQINNFSSAQNLKILNEANSQYRYLALYSRLNYNWQQKYIINLTGRRDGSSRFGEGNRFANFGAVGSAWIFSEENFSKHLKWLSFGKFRASYGTTGNDQIGDYQYLSNYNVSNSNYDGLIGLYPSRLYNPHFKWEKNKKIEAAIEAQLLDGRISFEVAYYHNRSDNQLIDIPMPGTTGFSGIKSNLNAIVDNKGWEMGIQSRNYETDFFHWNSSFQLTIPKTQLVSFEGLENSTYSSQLVLGRPLSIYKLYQYSGINPGTGLYEFVDYNGDGEITAKEDRQLIADVSPKLYGNLSNSIRYKNWNLDILFQFVRKNGLNEFYNTEPPGFMQNQPVGVLDHWQNTSNPGYLQAYTSGRNFNAYYAHIKFTQSDAIISDASFIRLKTLSLSYKLPLKKESATSCTLFLQGQNLWTLTSFKGGDPEQISGFLPSLKRYSLRVKIEL</sequence>
<keyword evidence="14" id="KW-1185">Reference proteome</keyword>
<gene>
    <name evidence="13" type="ORF">JEM65_05765</name>
</gene>
<keyword evidence="10" id="KW-0732">Signal</keyword>
<dbReference type="InterPro" id="IPR008969">
    <property type="entry name" value="CarboxyPept-like_regulatory"/>
</dbReference>
<evidence type="ECO:0000256" key="7">
    <source>
        <dbReference type="ARBA" id="ARBA00023237"/>
    </source>
</evidence>
<evidence type="ECO:0000259" key="12">
    <source>
        <dbReference type="Pfam" id="PF07715"/>
    </source>
</evidence>
<dbReference type="InterPro" id="IPR039426">
    <property type="entry name" value="TonB-dep_rcpt-like"/>
</dbReference>